<comment type="caution">
    <text evidence="4">The sequence shown here is derived from an EMBL/GenBank/DDBJ whole genome shotgun (WGS) entry which is preliminary data.</text>
</comment>
<dbReference type="Gene3D" id="3.50.50.60">
    <property type="entry name" value="FAD/NAD(P)-binding domain"/>
    <property type="match status" value="2"/>
</dbReference>
<dbReference type="PRINTS" id="PR00368">
    <property type="entry name" value="FADPNR"/>
</dbReference>
<evidence type="ECO:0000259" key="3">
    <source>
        <dbReference type="Pfam" id="PF07992"/>
    </source>
</evidence>
<evidence type="ECO:0000256" key="1">
    <source>
        <dbReference type="ARBA" id="ARBA00022630"/>
    </source>
</evidence>
<proteinExistence type="predicted"/>
<accession>A0ABT3G564</accession>
<dbReference type="Proteomes" id="UP001165653">
    <property type="component" value="Unassembled WGS sequence"/>
</dbReference>
<dbReference type="InterPro" id="IPR050097">
    <property type="entry name" value="Ferredoxin-NADP_redctase_2"/>
</dbReference>
<dbReference type="InterPro" id="IPR023753">
    <property type="entry name" value="FAD/NAD-binding_dom"/>
</dbReference>
<reference evidence="4" key="1">
    <citation type="submission" date="2022-10" db="EMBL/GenBank/DDBJ databases">
        <title>Luteolibacter sp. GHJ8, whole genome shotgun sequencing project.</title>
        <authorList>
            <person name="Zhao G."/>
            <person name="Shen L."/>
        </authorList>
    </citation>
    <scope>NUCLEOTIDE SEQUENCE</scope>
    <source>
        <strain evidence="4">GHJ8</strain>
    </source>
</reference>
<organism evidence="4 5">
    <name type="scientific">Luteolibacter rhizosphaerae</name>
    <dbReference type="NCBI Taxonomy" id="2989719"/>
    <lineage>
        <taxon>Bacteria</taxon>
        <taxon>Pseudomonadati</taxon>
        <taxon>Verrucomicrobiota</taxon>
        <taxon>Verrucomicrobiia</taxon>
        <taxon>Verrucomicrobiales</taxon>
        <taxon>Verrucomicrobiaceae</taxon>
        <taxon>Luteolibacter</taxon>
    </lineage>
</organism>
<dbReference type="Pfam" id="PF07992">
    <property type="entry name" value="Pyr_redox_2"/>
    <property type="match status" value="1"/>
</dbReference>
<name>A0ABT3G564_9BACT</name>
<dbReference type="InterPro" id="IPR036188">
    <property type="entry name" value="FAD/NAD-bd_sf"/>
</dbReference>
<evidence type="ECO:0000313" key="4">
    <source>
        <dbReference type="EMBL" id="MCW1914978.1"/>
    </source>
</evidence>
<keyword evidence="1" id="KW-0285">Flavoprotein</keyword>
<dbReference type="EMBL" id="JAPDDR010000007">
    <property type="protein sequence ID" value="MCW1914978.1"/>
    <property type="molecule type" value="Genomic_DNA"/>
</dbReference>
<dbReference type="PANTHER" id="PTHR48105">
    <property type="entry name" value="THIOREDOXIN REDUCTASE 1-RELATED-RELATED"/>
    <property type="match status" value="1"/>
</dbReference>
<evidence type="ECO:0000256" key="2">
    <source>
        <dbReference type="ARBA" id="ARBA00023002"/>
    </source>
</evidence>
<evidence type="ECO:0000313" key="5">
    <source>
        <dbReference type="Proteomes" id="UP001165653"/>
    </source>
</evidence>
<sequence>MAPCSLATEQDGEIQADLVVIGGGPAGMQAALVAARARRQVLLIDGGTPRNAAAPALHTFVSRDGILPADFRRLGLAELLRYPTFRFGRGLVEAIKGEAGAFQLKLSGGKKVRARYVILALGLVDTLPDIPGLKENWGKGVHHCVFCDGYEQRDRAWGLLVKDLSALEHAPLFRGWTADLTVFTQGLPVPEADLARLGEQGVRVESRPIREIRGGSGDHRLAGLLLEDGTELPIETFWVAPDQRQPPLVESLGLDLREDGAVQRSETCETSKPGIFAAGDLSAGRMQQAILAAADGSRAAFSIIRELMVRSRA</sequence>
<keyword evidence="5" id="KW-1185">Reference proteome</keyword>
<feature type="domain" description="FAD/NAD(P)-binding" evidence="3">
    <location>
        <begin position="17"/>
        <end position="296"/>
    </location>
</feature>
<gene>
    <name evidence="4" type="ORF">OJ996_15420</name>
</gene>
<protein>
    <submittedName>
        <fullName evidence="4">NAD(P)/FAD-dependent oxidoreductase</fullName>
    </submittedName>
</protein>
<keyword evidence="2" id="KW-0560">Oxidoreductase</keyword>
<dbReference type="PRINTS" id="PR00469">
    <property type="entry name" value="PNDRDTASEII"/>
</dbReference>
<dbReference type="SUPFAM" id="SSF51905">
    <property type="entry name" value="FAD/NAD(P)-binding domain"/>
    <property type="match status" value="1"/>
</dbReference>